<name>A0A6S7I585_PARCT</name>
<dbReference type="EMBL" id="CACRXK020007280">
    <property type="protein sequence ID" value="CAB4011833.1"/>
    <property type="molecule type" value="Genomic_DNA"/>
</dbReference>
<feature type="compositionally biased region" description="Basic and acidic residues" evidence="2">
    <location>
        <begin position="396"/>
        <end position="422"/>
    </location>
</feature>
<dbReference type="AlphaFoldDB" id="A0A6S7I585"/>
<keyword evidence="1" id="KW-0175">Coiled coil</keyword>
<evidence type="ECO:0000313" key="4">
    <source>
        <dbReference type="Proteomes" id="UP001152795"/>
    </source>
</evidence>
<feature type="coiled-coil region" evidence="1">
    <location>
        <begin position="286"/>
        <end position="345"/>
    </location>
</feature>
<keyword evidence="4" id="KW-1185">Reference proteome</keyword>
<reference evidence="3" key="1">
    <citation type="submission" date="2020-04" db="EMBL/GenBank/DDBJ databases">
        <authorList>
            <person name="Alioto T."/>
            <person name="Alioto T."/>
            <person name="Gomez Garrido J."/>
        </authorList>
    </citation>
    <scope>NUCLEOTIDE SEQUENCE</scope>
    <source>
        <strain evidence="3">A484AB</strain>
    </source>
</reference>
<feature type="region of interest" description="Disordered" evidence="2">
    <location>
        <begin position="533"/>
        <end position="578"/>
    </location>
</feature>
<gene>
    <name evidence="3" type="ORF">PACLA_8A051012</name>
</gene>
<accession>A0A6S7I585</accession>
<organism evidence="3 4">
    <name type="scientific">Paramuricea clavata</name>
    <name type="common">Red gorgonian</name>
    <name type="synonym">Violescent sea-whip</name>
    <dbReference type="NCBI Taxonomy" id="317549"/>
    <lineage>
        <taxon>Eukaryota</taxon>
        <taxon>Metazoa</taxon>
        <taxon>Cnidaria</taxon>
        <taxon>Anthozoa</taxon>
        <taxon>Octocorallia</taxon>
        <taxon>Malacalcyonacea</taxon>
        <taxon>Plexauridae</taxon>
        <taxon>Paramuricea</taxon>
    </lineage>
</organism>
<feature type="region of interest" description="Disordered" evidence="2">
    <location>
        <begin position="381"/>
        <end position="459"/>
    </location>
</feature>
<dbReference type="Proteomes" id="UP001152795">
    <property type="component" value="Unassembled WGS sequence"/>
</dbReference>
<sequence length="686" mass="79232">MTYFHTELILFLFLSYRKDRARHEQLARERLAALKAKRAEKEAAIIVSNEDEQRYAIEAKLQNEQDKEKDILSQEALELQQGGVVAVHEAILKEVEKKHSIEIKMLSELLDVSESDADAVAAASYLNNKQRVEKMADLYRDFKEWKTATVRASKNAGSEFNSKEEKDENVLRAADRQMKLMRILKDGIVLKVLNVKEELTGKNIPEPNLKDELGVMLVANLQEKQNTESRAVENILAEKEVAVLNLIKDEQRRIRQECIVDNLAAVILQKDQEETLEGNSDVSKAENENEKQFAEMEAELEVERQRRFLTGASEAEINAALSELRRQQEAKKQALNATLEHQRNLAKAKLEARRRRRDDKQYEEDIATSLLMMAEQESSLVREKTMIQRSKQGESLQERLARRREERAKRKAQEELERNTEESKDEIEQDENDRPKAASAGRVVERTEKLKGRKSSLPEGFSMKREKTVVDVEVSEDKKKEIVGSLLREHTQFGVGIERERKRQEDILMERRLRKKSHVVQAAATIVGLGERQKTMVEQKRKEERERQLTLVRDRISRVRHERTMTMKEPKSDSKGFDHMLTQEEAEGLNAEEKMKLIAAKMEQKFKVEERRVSTTLQSPPILPSYSGVDDEDMASIDRRKSIRLDEKGKEKKLKERLAARKKAKRGERLSEDVEQTGDDPSSSTV</sequence>
<feature type="region of interest" description="Disordered" evidence="2">
    <location>
        <begin position="609"/>
        <end position="686"/>
    </location>
</feature>
<feature type="compositionally biased region" description="Basic and acidic residues" evidence="2">
    <location>
        <begin position="636"/>
        <end position="659"/>
    </location>
</feature>
<protein>
    <submittedName>
        <fullName evidence="3">Uncharacterized protein</fullName>
    </submittedName>
</protein>
<dbReference type="OrthoDB" id="10072101at2759"/>
<evidence type="ECO:0000256" key="2">
    <source>
        <dbReference type="SAM" id="MobiDB-lite"/>
    </source>
</evidence>
<evidence type="ECO:0000313" key="3">
    <source>
        <dbReference type="EMBL" id="CAB4011833.1"/>
    </source>
</evidence>
<evidence type="ECO:0000256" key="1">
    <source>
        <dbReference type="SAM" id="Coils"/>
    </source>
</evidence>
<proteinExistence type="predicted"/>
<comment type="caution">
    <text evidence="3">The sequence shown here is derived from an EMBL/GenBank/DDBJ whole genome shotgun (WGS) entry which is preliminary data.</text>
</comment>